<dbReference type="SUPFAM" id="SSF54695">
    <property type="entry name" value="POZ domain"/>
    <property type="match status" value="1"/>
</dbReference>
<feature type="compositionally biased region" description="Basic and acidic residues" evidence="3">
    <location>
        <begin position="254"/>
        <end position="263"/>
    </location>
</feature>
<dbReference type="CDD" id="cd18315">
    <property type="entry name" value="BTB_POZ_BAB-like"/>
    <property type="match status" value="1"/>
</dbReference>
<dbReference type="EMBL" id="JAXCGZ010015146">
    <property type="protein sequence ID" value="KAK7071101.1"/>
    <property type="molecule type" value="Genomic_DNA"/>
</dbReference>
<dbReference type="PROSITE" id="PS50157">
    <property type="entry name" value="ZINC_FINGER_C2H2_2"/>
    <property type="match status" value="1"/>
</dbReference>
<reference evidence="6 7" key="1">
    <citation type="submission" date="2023-11" db="EMBL/GenBank/DDBJ databases">
        <title>Halocaridina rubra genome assembly.</title>
        <authorList>
            <person name="Smith C."/>
        </authorList>
    </citation>
    <scope>NUCLEOTIDE SEQUENCE [LARGE SCALE GENOMIC DNA]</scope>
    <source>
        <strain evidence="6">EP-1</strain>
        <tissue evidence="6">Whole</tissue>
    </source>
</reference>
<dbReference type="FunFam" id="3.30.160.60:FF:001818">
    <property type="entry name" value="GDNF-inducible zinc finger protein 1 isoform X1"/>
    <property type="match status" value="1"/>
</dbReference>
<dbReference type="InterPro" id="IPR011333">
    <property type="entry name" value="SKP1/BTB/POZ_sf"/>
</dbReference>
<sequence>MDAEVLALKWNNHQSIFYQIICGLRTKESYTDVTLACEGKFYPVHKLVLSTCSEYFSEIFDRTPCKNPVVVLKDIQCRDLEFLLDYMYIGEVNVRQNELSSLIKAAECLKVKGLAVQEDEPKSISSGTKQRSADRGSLGHHSPPPKKRRAEERRSSTTSSIDSACDRYQTDSRLPDSGHNLDTSTSTLRHNQSEKSLGHHDEQRQKRETEREREPEPPLIDIKVEQDLDFDGNYNSSEEPALSNYDGDQYMQDGGDKSPKAEPSESSAMVDESVMGVNFNELLQSSLTNDDNIDPQSTIQPPVNLEHSWDGRNVPSHSLPTSVSSHTPLSHQQQQKAAAAALGLLHTSASNDSQSSLRLLQQQQEQQQGSCDDAFGQPQNALIGESSSLLSDYLQKKEKMLKDYVCQFCGREFGHRTNLQAHLRIHTGEKPFHCLYCPYRTALKGNLKMHTISRHKVDWKSIKHLVHPEENST</sequence>
<dbReference type="SUPFAM" id="SSF57667">
    <property type="entry name" value="beta-beta-alpha zinc fingers"/>
    <property type="match status" value="1"/>
</dbReference>
<dbReference type="GO" id="GO:0006357">
    <property type="term" value="P:regulation of transcription by RNA polymerase II"/>
    <property type="evidence" value="ECO:0007669"/>
    <property type="project" value="TreeGrafter"/>
</dbReference>
<evidence type="ECO:0000259" key="4">
    <source>
        <dbReference type="PROSITE" id="PS50097"/>
    </source>
</evidence>
<accession>A0AAN8WRN9</accession>
<organism evidence="6 7">
    <name type="scientific">Halocaridina rubra</name>
    <name type="common">Hawaiian red shrimp</name>
    <dbReference type="NCBI Taxonomy" id="373956"/>
    <lineage>
        <taxon>Eukaryota</taxon>
        <taxon>Metazoa</taxon>
        <taxon>Ecdysozoa</taxon>
        <taxon>Arthropoda</taxon>
        <taxon>Crustacea</taxon>
        <taxon>Multicrustacea</taxon>
        <taxon>Malacostraca</taxon>
        <taxon>Eumalacostraca</taxon>
        <taxon>Eucarida</taxon>
        <taxon>Decapoda</taxon>
        <taxon>Pleocyemata</taxon>
        <taxon>Caridea</taxon>
        <taxon>Atyoidea</taxon>
        <taxon>Atyidae</taxon>
        <taxon>Halocaridina</taxon>
    </lineage>
</organism>
<dbReference type="Gene3D" id="3.30.710.10">
    <property type="entry name" value="Potassium Channel Kv1.1, Chain A"/>
    <property type="match status" value="1"/>
</dbReference>
<dbReference type="GO" id="GO:0005634">
    <property type="term" value="C:nucleus"/>
    <property type="evidence" value="ECO:0007669"/>
    <property type="project" value="TreeGrafter"/>
</dbReference>
<protein>
    <recommendedName>
        <fullName evidence="8">Broad-complex</fullName>
    </recommendedName>
</protein>
<gene>
    <name evidence="6" type="ORF">SK128_007370</name>
</gene>
<comment type="caution">
    <text evidence="6">The sequence shown here is derived from an EMBL/GenBank/DDBJ whole genome shotgun (WGS) entry which is preliminary data.</text>
</comment>
<evidence type="ECO:0000259" key="5">
    <source>
        <dbReference type="PROSITE" id="PS50157"/>
    </source>
</evidence>
<dbReference type="PROSITE" id="PS50097">
    <property type="entry name" value="BTB"/>
    <property type="match status" value="1"/>
</dbReference>
<dbReference type="AlphaFoldDB" id="A0AAN8WRN9"/>
<dbReference type="PANTHER" id="PTHR23110">
    <property type="entry name" value="BTB DOMAIN TRANSCRIPTION FACTOR"/>
    <property type="match status" value="1"/>
</dbReference>
<dbReference type="Gene3D" id="3.30.160.60">
    <property type="entry name" value="Classic Zinc Finger"/>
    <property type="match status" value="2"/>
</dbReference>
<evidence type="ECO:0000313" key="7">
    <source>
        <dbReference type="Proteomes" id="UP001381693"/>
    </source>
</evidence>
<dbReference type="GO" id="GO:0048666">
    <property type="term" value="P:neuron development"/>
    <property type="evidence" value="ECO:0007669"/>
    <property type="project" value="UniProtKB-ARBA"/>
</dbReference>
<dbReference type="Proteomes" id="UP001381693">
    <property type="component" value="Unassembled WGS sequence"/>
</dbReference>
<evidence type="ECO:0000256" key="3">
    <source>
        <dbReference type="SAM" id="MobiDB-lite"/>
    </source>
</evidence>
<keyword evidence="2" id="KW-0479">Metal-binding</keyword>
<feature type="compositionally biased region" description="Basic and acidic residues" evidence="3">
    <location>
        <begin position="164"/>
        <end position="176"/>
    </location>
</feature>
<feature type="compositionally biased region" description="Basic and acidic residues" evidence="3">
    <location>
        <begin position="191"/>
        <end position="226"/>
    </location>
</feature>
<feature type="compositionally biased region" description="Polar residues" evidence="3">
    <location>
        <begin position="180"/>
        <end position="190"/>
    </location>
</feature>
<evidence type="ECO:0000313" key="6">
    <source>
        <dbReference type="EMBL" id="KAK7071101.1"/>
    </source>
</evidence>
<dbReference type="GO" id="GO:0008270">
    <property type="term" value="F:zinc ion binding"/>
    <property type="evidence" value="ECO:0007669"/>
    <property type="project" value="UniProtKB-KW"/>
</dbReference>
<feature type="compositionally biased region" description="Low complexity" evidence="3">
    <location>
        <begin position="353"/>
        <end position="368"/>
    </location>
</feature>
<dbReference type="PANTHER" id="PTHR23110:SF98">
    <property type="entry name" value="PRE-LOLA-G, ISOFORM C-RELATED"/>
    <property type="match status" value="1"/>
</dbReference>
<keyword evidence="2" id="KW-0862">Zinc</keyword>
<dbReference type="SMART" id="SM00355">
    <property type="entry name" value="ZnF_C2H2"/>
    <property type="match status" value="2"/>
</dbReference>
<feature type="region of interest" description="Disordered" evidence="3">
    <location>
        <begin position="119"/>
        <end position="269"/>
    </location>
</feature>
<feature type="region of interest" description="Disordered" evidence="3">
    <location>
        <begin position="287"/>
        <end position="336"/>
    </location>
</feature>
<dbReference type="SMART" id="SM00225">
    <property type="entry name" value="BTB"/>
    <property type="match status" value="1"/>
</dbReference>
<dbReference type="InterPro" id="IPR000210">
    <property type="entry name" value="BTB/POZ_dom"/>
</dbReference>
<feature type="compositionally biased region" description="Polar residues" evidence="3">
    <location>
        <begin position="287"/>
        <end position="301"/>
    </location>
</feature>
<keyword evidence="7" id="KW-1185">Reference proteome</keyword>
<dbReference type="InterPro" id="IPR036236">
    <property type="entry name" value="Znf_C2H2_sf"/>
</dbReference>
<evidence type="ECO:0008006" key="8">
    <source>
        <dbReference type="Google" id="ProtNLM"/>
    </source>
</evidence>
<feature type="region of interest" description="Disordered" evidence="3">
    <location>
        <begin position="353"/>
        <end position="374"/>
    </location>
</feature>
<dbReference type="InterPro" id="IPR051095">
    <property type="entry name" value="Dros_DevTransReg"/>
</dbReference>
<dbReference type="PROSITE" id="PS00028">
    <property type="entry name" value="ZINC_FINGER_C2H2_1"/>
    <property type="match status" value="1"/>
</dbReference>
<feature type="compositionally biased region" description="Polar residues" evidence="3">
    <location>
        <begin position="315"/>
        <end position="331"/>
    </location>
</feature>
<keyword evidence="1" id="KW-0539">Nucleus</keyword>
<evidence type="ECO:0000256" key="2">
    <source>
        <dbReference type="PROSITE-ProRule" id="PRU00042"/>
    </source>
</evidence>
<name>A0AAN8WRN9_HALRR</name>
<keyword evidence="2" id="KW-0863">Zinc-finger</keyword>
<feature type="domain" description="BTB" evidence="4">
    <location>
        <begin position="31"/>
        <end position="96"/>
    </location>
</feature>
<dbReference type="Pfam" id="PF00651">
    <property type="entry name" value="BTB"/>
    <property type="match status" value="1"/>
</dbReference>
<dbReference type="GO" id="GO:0048513">
    <property type="term" value="P:animal organ development"/>
    <property type="evidence" value="ECO:0007669"/>
    <property type="project" value="UniProtKB-ARBA"/>
</dbReference>
<proteinExistence type="predicted"/>
<dbReference type="GO" id="GO:0003006">
    <property type="term" value="P:developmental process involved in reproduction"/>
    <property type="evidence" value="ECO:0007669"/>
    <property type="project" value="UniProtKB-ARBA"/>
</dbReference>
<feature type="domain" description="C2H2-type" evidence="5">
    <location>
        <begin position="404"/>
        <end position="431"/>
    </location>
</feature>
<dbReference type="InterPro" id="IPR013087">
    <property type="entry name" value="Znf_C2H2_type"/>
</dbReference>
<evidence type="ECO:0000256" key="1">
    <source>
        <dbReference type="ARBA" id="ARBA00023242"/>
    </source>
</evidence>
<dbReference type="Pfam" id="PF00096">
    <property type="entry name" value="zf-C2H2"/>
    <property type="match status" value="1"/>
</dbReference>